<dbReference type="EMBL" id="JAVRJZ010000017">
    <property type="protein sequence ID" value="KAK2709639.1"/>
    <property type="molecule type" value="Genomic_DNA"/>
</dbReference>
<proteinExistence type="inferred from homology"/>
<evidence type="ECO:0000256" key="4">
    <source>
        <dbReference type="ARBA" id="ARBA00022990"/>
    </source>
</evidence>
<dbReference type="Pfam" id="PF00378">
    <property type="entry name" value="ECH_1"/>
    <property type="match status" value="1"/>
</dbReference>
<dbReference type="GO" id="GO:0006635">
    <property type="term" value="P:fatty acid beta-oxidation"/>
    <property type="evidence" value="ECO:0007669"/>
    <property type="project" value="TreeGrafter"/>
</dbReference>
<dbReference type="GO" id="GO:0005739">
    <property type="term" value="C:mitochondrion"/>
    <property type="evidence" value="ECO:0007669"/>
    <property type="project" value="UniProtKB-SubCell"/>
</dbReference>
<dbReference type="InterPro" id="IPR018376">
    <property type="entry name" value="Enoyl-CoA_hyd/isom_CS"/>
</dbReference>
<evidence type="ECO:0000256" key="1">
    <source>
        <dbReference type="ARBA" id="ARBA00004173"/>
    </source>
</evidence>
<comment type="caution">
    <text evidence="8">The sequence shown here is derived from an EMBL/GenBank/DDBJ whole genome shotgun (WGS) entry which is preliminary data.</text>
</comment>
<dbReference type="GO" id="GO:0004300">
    <property type="term" value="F:enoyl-CoA hydratase activity"/>
    <property type="evidence" value="ECO:0007669"/>
    <property type="project" value="UniProtKB-ARBA"/>
</dbReference>
<evidence type="ECO:0000313" key="8">
    <source>
        <dbReference type="EMBL" id="KAK2709639.1"/>
    </source>
</evidence>
<evidence type="ECO:0008006" key="10">
    <source>
        <dbReference type="Google" id="ProtNLM"/>
    </source>
</evidence>
<evidence type="ECO:0000256" key="2">
    <source>
        <dbReference type="ARBA" id="ARBA00005254"/>
    </source>
</evidence>
<dbReference type="InterPro" id="IPR001753">
    <property type="entry name" value="Enoyl-CoA_hydra/iso"/>
</dbReference>
<dbReference type="Proteomes" id="UP001187531">
    <property type="component" value="Unassembled WGS sequence"/>
</dbReference>
<dbReference type="FunFam" id="1.10.12.10:FF:000001">
    <property type="entry name" value="Probable enoyl-CoA hydratase, mitochondrial"/>
    <property type="match status" value="1"/>
</dbReference>
<sequence>MLSWSPVLYSFPLKEEENKDLEVKLLKDKYEGTVVLGMNRPKAKNSFSKNLVKEFYKALDEIENNNRVRCVIIRSLVPGIFCAGADLKERATMPINEVGPFVTRLRGMMAKIHHLSVPVIAALDGAALGGGLEMALACDLRTASHNAKLGLVETKLAIIPGAGGTQRLTRLVGTAKAKELIFTGRVLDGKQSEIIGLVNKSVQQNDENDAAFNAALDLAEEISVNGPIAVSLAKKAINNGSEVDINSGFAYEEAYYAQIIPTKDRVEGLLAFKEKRPPKYRGE</sequence>
<name>A0AA88HG13_ARTSF</name>
<accession>A0AA88HG13</accession>
<keyword evidence="6" id="KW-0456">Lyase</keyword>
<dbReference type="SUPFAM" id="SSF52096">
    <property type="entry name" value="ClpP/crotonase"/>
    <property type="match status" value="1"/>
</dbReference>
<reference evidence="8" key="1">
    <citation type="submission" date="2023-07" db="EMBL/GenBank/DDBJ databases">
        <title>Chromosome-level genome assembly of Artemia franciscana.</title>
        <authorList>
            <person name="Jo E."/>
        </authorList>
    </citation>
    <scope>NUCLEOTIDE SEQUENCE</scope>
    <source>
        <tissue evidence="8">Whole body</tissue>
    </source>
</reference>
<dbReference type="FunFam" id="3.90.226.10:FF:000022">
    <property type="entry name" value="methylglutaconyl-CoA hydratase, mitochondrial isoform X1"/>
    <property type="match status" value="1"/>
</dbReference>
<comment type="subcellular location">
    <subcellularLocation>
        <location evidence="1">Mitochondrion</location>
    </subcellularLocation>
</comment>
<keyword evidence="5" id="KW-0496">Mitochondrion</keyword>
<keyword evidence="3" id="KW-0809">Transit peptide</keyword>
<gene>
    <name evidence="8" type="ORF">QYM36_013343</name>
</gene>
<dbReference type="GO" id="GO:0003723">
    <property type="term" value="F:RNA binding"/>
    <property type="evidence" value="ECO:0007669"/>
    <property type="project" value="UniProtKB-ARBA"/>
</dbReference>
<dbReference type="AlphaFoldDB" id="A0AA88HG13"/>
<keyword evidence="4" id="KW-0007">Acetylation</keyword>
<dbReference type="InterPro" id="IPR014748">
    <property type="entry name" value="Enoyl-CoA_hydra_C"/>
</dbReference>
<dbReference type="InterPro" id="IPR029045">
    <property type="entry name" value="ClpP/crotonase-like_dom_sf"/>
</dbReference>
<dbReference type="PANTHER" id="PTHR11941">
    <property type="entry name" value="ENOYL-COA HYDRATASE-RELATED"/>
    <property type="match status" value="1"/>
</dbReference>
<evidence type="ECO:0000256" key="6">
    <source>
        <dbReference type="ARBA" id="ARBA00023239"/>
    </source>
</evidence>
<comment type="similarity">
    <text evidence="2 7">Belongs to the enoyl-CoA hydratase/isomerase family.</text>
</comment>
<evidence type="ECO:0000256" key="3">
    <source>
        <dbReference type="ARBA" id="ARBA00022946"/>
    </source>
</evidence>
<dbReference type="PROSITE" id="PS00166">
    <property type="entry name" value="ENOYL_COA_HYDRATASE"/>
    <property type="match status" value="1"/>
</dbReference>
<evidence type="ECO:0000256" key="5">
    <source>
        <dbReference type="ARBA" id="ARBA00023128"/>
    </source>
</evidence>
<evidence type="ECO:0000256" key="7">
    <source>
        <dbReference type="RuleBase" id="RU003707"/>
    </source>
</evidence>
<dbReference type="Gene3D" id="1.10.12.10">
    <property type="entry name" value="Lyase 2-enoyl-coa Hydratase, Chain A, domain 2"/>
    <property type="match status" value="1"/>
</dbReference>
<dbReference type="Gene3D" id="3.90.226.10">
    <property type="entry name" value="2-enoyl-CoA Hydratase, Chain A, domain 1"/>
    <property type="match status" value="1"/>
</dbReference>
<organism evidence="8 9">
    <name type="scientific">Artemia franciscana</name>
    <name type="common">Brine shrimp</name>
    <name type="synonym">Artemia sanfranciscana</name>
    <dbReference type="NCBI Taxonomy" id="6661"/>
    <lineage>
        <taxon>Eukaryota</taxon>
        <taxon>Metazoa</taxon>
        <taxon>Ecdysozoa</taxon>
        <taxon>Arthropoda</taxon>
        <taxon>Crustacea</taxon>
        <taxon>Branchiopoda</taxon>
        <taxon>Anostraca</taxon>
        <taxon>Artemiidae</taxon>
        <taxon>Artemia</taxon>
    </lineage>
</organism>
<protein>
    <recommendedName>
        <fullName evidence="10">Methylglutaconyl-CoA hydratase, mitochondrial</fullName>
    </recommendedName>
</protein>
<dbReference type="CDD" id="cd06558">
    <property type="entry name" value="crotonase-like"/>
    <property type="match status" value="1"/>
</dbReference>
<evidence type="ECO:0000313" key="9">
    <source>
        <dbReference type="Proteomes" id="UP001187531"/>
    </source>
</evidence>
<keyword evidence="9" id="KW-1185">Reference proteome</keyword>
<dbReference type="PANTHER" id="PTHR11941:SF171">
    <property type="entry name" value="SD19268P"/>
    <property type="match status" value="1"/>
</dbReference>